<dbReference type="GO" id="GO:0050660">
    <property type="term" value="F:flavin adenine dinucleotide binding"/>
    <property type="evidence" value="ECO:0007669"/>
    <property type="project" value="TreeGrafter"/>
</dbReference>
<evidence type="ECO:0000256" key="2">
    <source>
        <dbReference type="ARBA" id="ARBA00022630"/>
    </source>
</evidence>
<evidence type="ECO:0008006" key="12">
    <source>
        <dbReference type="Google" id="ProtNLM"/>
    </source>
</evidence>
<dbReference type="HOGENOM" id="CLU_003827_8_0_9"/>
<dbReference type="Proteomes" id="UP000003823">
    <property type="component" value="Unassembled WGS sequence"/>
</dbReference>
<organism evidence="10 11">
    <name type="scientific">Streptococcus mitis ATCC 6249</name>
    <dbReference type="NCBI Taxonomy" id="864567"/>
    <lineage>
        <taxon>Bacteria</taxon>
        <taxon>Bacillati</taxon>
        <taxon>Bacillota</taxon>
        <taxon>Bacilli</taxon>
        <taxon>Lactobacillales</taxon>
        <taxon>Streptococcaceae</taxon>
        <taxon>Streptococcus</taxon>
        <taxon>Streptococcus mitis group</taxon>
    </lineage>
</organism>
<keyword evidence="3" id="KW-0001">2Fe-2S</keyword>
<keyword evidence="2" id="KW-0285">Flavoprotein</keyword>
<feature type="transmembrane region" description="Helical" evidence="9">
    <location>
        <begin position="12"/>
        <end position="34"/>
    </location>
</feature>
<evidence type="ECO:0000256" key="4">
    <source>
        <dbReference type="ARBA" id="ARBA00022723"/>
    </source>
</evidence>
<gene>
    <name evidence="10" type="ORF">HMPREF8571_0605</name>
</gene>
<dbReference type="PANTHER" id="PTHR47354:SF8">
    <property type="entry name" value="1,2-PHENYLACETYL-COA EPOXIDASE, SUBUNIT E"/>
    <property type="match status" value="1"/>
</dbReference>
<comment type="cofactor">
    <cofactor evidence="1">
        <name>FAD</name>
        <dbReference type="ChEBI" id="CHEBI:57692"/>
    </cofactor>
</comment>
<dbReference type="GO" id="GO:0046872">
    <property type="term" value="F:metal ion binding"/>
    <property type="evidence" value="ECO:0007669"/>
    <property type="project" value="UniProtKB-KW"/>
</dbReference>
<evidence type="ECO:0000313" key="11">
    <source>
        <dbReference type="Proteomes" id="UP000003823"/>
    </source>
</evidence>
<evidence type="ECO:0000256" key="9">
    <source>
        <dbReference type="SAM" id="Phobius"/>
    </source>
</evidence>
<evidence type="ECO:0000256" key="8">
    <source>
        <dbReference type="ARBA" id="ARBA00023014"/>
    </source>
</evidence>
<dbReference type="InterPro" id="IPR017938">
    <property type="entry name" value="Riboflavin_synthase-like_b-brl"/>
</dbReference>
<evidence type="ECO:0000256" key="5">
    <source>
        <dbReference type="ARBA" id="ARBA00022827"/>
    </source>
</evidence>
<evidence type="ECO:0000313" key="10">
    <source>
        <dbReference type="EMBL" id="EFM31235.1"/>
    </source>
</evidence>
<evidence type="ECO:0000256" key="7">
    <source>
        <dbReference type="ARBA" id="ARBA00023004"/>
    </source>
</evidence>
<dbReference type="eggNOG" id="COG1018">
    <property type="taxonomic scope" value="Bacteria"/>
</dbReference>
<dbReference type="GO" id="GO:0016491">
    <property type="term" value="F:oxidoreductase activity"/>
    <property type="evidence" value="ECO:0007669"/>
    <property type="project" value="UniProtKB-KW"/>
</dbReference>
<accession>E0PPY8</accession>
<comment type="caution">
    <text evidence="10">The sequence shown here is derived from an EMBL/GenBank/DDBJ whole genome shotgun (WGS) entry which is preliminary data.</text>
</comment>
<keyword evidence="5" id="KW-0274">FAD</keyword>
<keyword evidence="9" id="KW-0812">Transmembrane</keyword>
<dbReference type="PANTHER" id="PTHR47354">
    <property type="entry name" value="NADH OXIDOREDUCTASE HCR"/>
    <property type="match status" value="1"/>
</dbReference>
<dbReference type="AlphaFoldDB" id="E0PPY8"/>
<dbReference type="InterPro" id="IPR039261">
    <property type="entry name" value="FNR_nucleotide-bd"/>
</dbReference>
<name>E0PPY8_STRMT</name>
<dbReference type="GO" id="GO:0051537">
    <property type="term" value="F:2 iron, 2 sulfur cluster binding"/>
    <property type="evidence" value="ECO:0007669"/>
    <property type="project" value="UniProtKB-KW"/>
</dbReference>
<dbReference type="SUPFAM" id="SSF52343">
    <property type="entry name" value="Ferredoxin reductase-like, C-terminal NADP-linked domain"/>
    <property type="match status" value="1"/>
</dbReference>
<dbReference type="EMBL" id="AEEN01000012">
    <property type="protein sequence ID" value="EFM31235.1"/>
    <property type="molecule type" value="Genomic_DNA"/>
</dbReference>
<proteinExistence type="predicted"/>
<keyword evidence="9" id="KW-1133">Transmembrane helix</keyword>
<dbReference type="Gene3D" id="2.40.30.10">
    <property type="entry name" value="Translation factors"/>
    <property type="match status" value="1"/>
</dbReference>
<evidence type="ECO:0000256" key="6">
    <source>
        <dbReference type="ARBA" id="ARBA00023002"/>
    </source>
</evidence>
<evidence type="ECO:0000256" key="1">
    <source>
        <dbReference type="ARBA" id="ARBA00001974"/>
    </source>
</evidence>
<keyword evidence="8" id="KW-0411">Iron-sulfur</keyword>
<sequence>MRKIMKRGKKMLIIIISILVAICLISWGVITYLGRSQALSLKSIENFNGDLYLIHLTKPTNMTWKAGAYAKFTLLDTSSTTNKNEAKGEQTSRWLTIASTPDEDEILILTHNSGSNFKNTLTHLPAGSEIEMSWLDSSLTVKDTNQPLVFFASDVGISALRPLIKEWSGKCPIILNHFDKGVTIFDNEMKELAQKTSNFTYKTSDELSQSQAFLKHAIDEYGNQASYLITGQPDDVNEMKKFLKENGIDSKNIQVSSFRGLK</sequence>
<keyword evidence="7" id="KW-0408">Iron</keyword>
<keyword evidence="9" id="KW-0472">Membrane</keyword>
<evidence type="ECO:0000256" key="3">
    <source>
        <dbReference type="ARBA" id="ARBA00022714"/>
    </source>
</evidence>
<dbReference type="InterPro" id="IPR050415">
    <property type="entry name" value="MRET"/>
</dbReference>
<keyword evidence="4" id="KW-0479">Metal-binding</keyword>
<dbReference type="SUPFAM" id="SSF63380">
    <property type="entry name" value="Riboflavin synthase domain-like"/>
    <property type="match status" value="1"/>
</dbReference>
<reference evidence="10 11" key="1">
    <citation type="submission" date="2010-07" db="EMBL/GenBank/DDBJ databases">
        <authorList>
            <person name="Muzny D."/>
            <person name="Qin X."/>
            <person name="Deng J."/>
            <person name="Jiang H."/>
            <person name="Liu Y."/>
            <person name="Qu J."/>
            <person name="Song X.-Z."/>
            <person name="Zhang L."/>
            <person name="Thornton R."/>
            <person name="Coyle M."/>
            <person name="Francisco L."/>
            <person name="Jackson L."/>
            <person name="Javaid M."/>
            <person name="Korchina V."/>
            <person name="Kovar C."/>
            <person name="Mata R."/>
            <person name="Mathew T."/>
            <person name="Ngo R."/>
            <person name="Nguyen L."/>
            <person name="Nguyen N."/>
            <person name="Okwuonu G."/>
            <person name="Ongeri F."/>
            <person name="Pham C."/>
            <person name="Simmons D."/>
            <person name="Wilczek-Boney K."/>
            <person name="Hale W."/>
            <person name="Jakkamsetti A."/>
            <person name="Pham P."/>
            <person name="Ruth R."/>
            <person name="San Lucas F."/>
            <person name="Warren J."/>
            <person name="Zhang J."/>
            <person name="Zhao Z."/>
            <person name="Zhou C."/>
            <person name="Zhu D."/>
            <person name="Lee S."/>
            <person name="Bess C."/>
            <person name="Blankenburg K."/>
            <person name="Forbes L."/>
            <person name="Fu Q."/>
            <person name="Gubbala S."/>
            <person name="Hirani K."/>
            <person name="Jayaseelan J.C."/>
            <person name="Lara F."/>
            <person name="Munidasa M."/>
            <person name="Palculict T."/>
            <person name="Patil S."/>
            <person name="Pu L.-L."/>
            <person name="Saada N."/>
            <person name="Tang L."/>
            <person name="Weissenberger G."/>
            <person name="Zhu Y."/>
            <person name="Hemphill L."/>
            <person name="Shang Y."/>
            <person name="Youmans B."/>
            <person name="Ayvaz T."/>
            <person name="Ross M."/>
            <person name="Santibanez J."/>
            <person name="Aqrawi P."/>
            <person name="Gross S."/>
            <person name="Joshi V."/>
            <person name="Fowler G."/>
            <person name="Nazareth L."/>
            <person name="Reid J."/>
            <person name="Worley K."/>
            <person name="Petrosino J."/>
            <person name="Highlander S."/>
            <person name="Gibbs R."/>
        </authorList>
    </citation>
    <scope>NUCLEOTIDE SEQUENCE [LARGE SCALE GENOMIC DNA]</scope>
    <source>
        <strain evidence="10 11">ATCC 6249</strain>
    </source>
</reference>
<dbReference type="Gene3D" id="3.40.50.80">
    <property type="entry name" value="Nucleotide-binding domain of ferredoxin-NADP reductase (FNR) module"/>
    <property type="match status" value="1"/>
</dbReference>
<keyword evidence="6" id="KW-0560">Oxidoreductase</keyword>
<protein>
    <recommendedName>
        <fullName evidence="12">Ferredoxin reductase</fullName>
    </recommendedName>
</protein>